<dbReference type="InterPro" id="IPR006931">
    <property type="entry name" value="Calcipressin"/>
</dbReference>
<dbReference type="InterPro" id="IPR035979">
    <property type="entry name" value="RBD_domain_sf"/>
</dbReference>
<proteinExistence type="inferred from homology"/>
<dbReference type="GO" id="GO:0005634">
    <property type="term" value="C:nucleus"/>
    <property type="evidence" value="ECO:0007669"/>
    <property type="project" value="TreeGrafter"/>
</dbReference>
<name>A0A433QR02_9FUNG</name>
<feature type="compositionally biased region" description="Pro residues" evidence="2">
    <location>
        <begin position="295"/>
        <end position="306"/>
    </location>
</feature>
<evidence type="ECO:0008006" key="5">
    <source>
        <dbReference type="Google" id="ProtNLM"/>
    </source>
</evidence>
<reference evidence="3 4" key="1">
    <citation type="journal article" date="2018" name="New Phytol.">
        <title>Phylogenomics of Endogonaceae and evolution of mycorrhizas within Mucoromycota.</title>
        <authorList>
            <person name="Chang Y."/>
            <person name="Desiro A."/>
            <person name="Na H."/>
            <person name="Sandor L."/>
            <person name="Lipzen A."/>
            <person name="Clum A."/>
            <person name="Barry K."/>
            <person name="Grigoriev I.V."/>
            <person name="Martin F.M."/>
            <person name="Stajich J.E."/>
            <person name="Smith M.E."/>
            <person name="Bonito G."/>
            <person name="Spatafora J.W."/>
        </authorList>
    </citation>
    <scope>NUCLEOTIDE SEQUENCE [LARGE SCALE GENOMIC DNA]</scope>
    <source>
        <strain evidence="3 4">AD002</strain>
    </source>
</reference>
<feature type="region of interest" description="Disordered" evidence="2">
    <location>
        <begin position="285"/>
        <end position="306"/>
    </location>
</feature>
<dbReference type="GO" id="GO:0008597">
    <property type="term" value="F:calcium-dependent protein serine/threonine phosphatase regulator activity"/>
    <property type="evidence" value="ECO:0007669"/>
    <property type="project" value="TreeGrafter"/>
</dbReference>
<organism evidence="3 4">
    <name type="scientific">Jimgerdemannia flammicorona</name>
    <dbReference type="NCBI Taxonomy" id="994334"/>
    <lineage>
        <taxon>Eukaryota</taxon>
        <taxon>Fungi</taxon>
        <taxon>Fungi incertae sedis</taxon>
        <taxon>Mucoromycota</taxon>
        <taxon>Mucoromycotina</taxon>
        <taxon>Endogonomycetes</taxon>
        <taxon>Endogonales</taxon>
        <taxon>Endogonaceae</taxon>
        <taxon>Jimgerdemannia</taxon>
    </lineage>
</organism>
<evidence type="ECO:0000313" key="4">
    <source>
        <dbReference type="Proteomes" id="UP000274822"/>
    </source>
</evidence>
<dbReference type="AlphaFoldDB" id="A0A433QR02"/>
<gene>
    <name evidence="3" type="ORF">BC938DRAFT_476041</name>
</gene>
<sequence>MTPDFDTFIHPGPPPMLPPPDLRATNTLALTNIPRSLFDLPDTLLQLRDQFETFGPIYRWIPLKTFTRVLVVFEETLHAMTAKSLMDRTVMRWHDGHSEEIEVVIRVYFGQHTPINPDPATLQLAVPDLEKNWLISPPGSPPIGWSQVREHPPNSTVLPLDLMHALARLDASASSSPFHPNGSDLDGTDLDLDFELDSEDFALGESAIPETPPAPPVMIIPHVSDPDDPFSTADDLPTIMVHDWDGNAAHDAAPVAGDGSLARAWSRQKHHPQGMQTRRIPIVNTPFPVGLGARPPTPTPTAMPPR</sequence>
<dbReference type="PANTHER" id="PTHR10300:SF14">
    <property type="entry name" value="PROTEIN SARAH"/>
    <property type="match status" value="1"/>
</dbReference>
<accession>A0A433QR02</accession>
<comment type="caution">
    <text evidence="3">The sequence shown here is derived from an EMBL/GenBank/DDBJ whole genome shotgun (WGS) entry which is preliminary data.</text>
</comment>
<dbReference type="SUPFAM" id="SSF54928">
    <property type="entry name" value="RNA-binding domain, RBD"/>
    <property type="match status" value="1"/>
</dbReference>
<dbReference type="GO" id="GO:0003676">
    <property type="term" value="F:nucleic acid binding"/>
    <property type="evidence" value="ECO:0007669"/>
    <property type="project" value="InterPro"/>
</dbReference>
<dbReference type="EMBL" id="RBNJ01002243">
    <property type="protein sequence ID" value="RUS32205.1"/>
    <property type="molecule type" value="Genomic_DNA"/>
</dbReference>
<dbReference type="InterPro" id="IPR012677">
    <property type="entry name" value="Nucleotide-bd_a/b_plait_sf"/>
</dbReference>
<dbReference type="Proteomes" id="UP000274822">
    <property type="component" value="Unassembled WGS sequence"/>
</dbReference>
<comment type="similarity">
    <text evidence="1">Belongs to the RCAN family.</text>
</comment>
<dbReference type="GO" id="GO:0005737">
    <property type="term" value="C:cytoplasm"/>
    <property type="evidence" value="ECO:0007669"/>
    <property type="project" value="TreeGrafter"/>
</dbReference>
<dbReference type="PANTHER" id="PTHR10300">
    <property type="entry name" value="CALCIPRESSIN"/>
    <property type="match status" value="1"/>
</dbReference>
<dbReference type="Gene3D" id="3.30.70.330">
    <property type="match status" value="1"/>
</dbReference>
<dbReference type="Pfam" id="PF04847">
    <property type="entry name" value="Calcipressin"/>
    <property type="match status" value="1"/>
</dbReference>
<protein>
    <recommendedName>
        <fullName evidence="5">Calcipressin-domain-containing protein</fullName>
    </recommendedName>
</protein>
<keyword evidence="4" id="KW-1185">Reference proteome</keyword>
<evidence type="ECO:0000313" key="3">
    <source>
        <dbReference type="EMBL" id="RUS32205.1"/>
    </source>
</evidence>
<evidence type="ECO:0000256" key="1">
    <source>
        <dbReference type="ARBA" id="ARBA00008209"/>
    </source>
</evidence>
<evidence type="ECO:0000256" key="2">
    <source>
        <dbReference type="SAM" id="MobiDB-lite"/>
    </source>
</evidence>
<dbReference type="GO" id="GO:0019722">
    <property type="term" value="P:calcium-mediated signaling"/>
    <property type="evidence" value="ECO:0007669"/>
    <property type="project" value="InterPro"/>
</dbReference>
<dbReference type="CDD" id="cd12434">
    <property type="entry name" value="RRM_RCAN_like"/>
    <property type="match status" value="1"/>
</dbReference>